<gene>
    <name evidence="1" type="ORF">B296_00008690</name>
</gene>
<name>A0A426ZCY8_ENSVE</name>
<dbReference type="EMBL" id="AMZH03007233">
    <property type="protein sequence ID" value="RRT61823.1"/>
    <property type="molecule type" value="Genomic_DNA"/>
</dbReference>
<reference evidence="1 2" key="1">
    <citation type="journal article" date="2014" name="Agronomy (Basel)">
        <title>A Draft Genome Sequence for Ensete ventricosum, the Drought-Tolerant Tree Against Hunger.</title>
        <authorList>
            <person name="Harrison J."/>
            <person name="Moore K.A."/>
            <person name="Paszkiewicz K."/>
            <person name="Jones T."/>
            <person name="Grant M."/>
            <person name="Ambacheew D."/>
            <person name="Muzemil S."/>
            <person name="Studholme D.J."/>
        </authorList>
    </citation>
    <scope>NUCLEOTIDE SEQUENCE [LARGE SCALE GENOMIC DNA]</scope>
</reference>
<dbReference type="Proteomes" id="UP000287651">
    <property type="component" value="Unassembled WGS sequence"/>
</dbReference>
<accession>A0A426ZCY8</accession>
<protein>
    <submittedName>
        <fullName evidence="1">Uncharacterized protein</fullName>
    </submittedName>
</protein>
<evidence type="ECO:0000313" key="1">
    <source>
        <dbReference type="EMBL" id="RRT61823.1"/>
    </source>
</evidence>
<organism evidence="1 2">
    <name type="scientific">Ensete ventricosum</name>
    <name type="common">Abyssinian banana</name>
    <name type="synonym">Musa ensete</name>
    <dbReference type="NCBI Taxonomy" id="4639"/>
    <lineage>
        <taxon>Eukaryota</taxon>
        <taxon>Viridiplantae</taxon>
        <taxon>Streptophyta</taxon>
        <taxon>Embryophyta</taxon>
        <taxon>Tracheophyta</taxon>
        <taxon>Spermatophyta</taxon>
        <taxon>Magnoliopsida</taxon>
        <taxon>Liliopsida</taxon>
        <taxon>Zingiberales</taxon>
        <taxon>Musaceae</taxon>
        <taxon>Ensete</taxon>
    </lineage>
</organism>
<comment type="caution">
    <text evidence="1">The sequence shown here is derived from an EMBL/GenBank/DDBJ whole genome shotgun (WGS) entry which is preliminary data.</text>
</comment>
<sequence>MGANTPHRPGHGVEMAREIEMGGDTGQQQLISVRDDRGIIIMGRFDQISTVTVNKRFDLAVEGWGKESCGSHHNKVSIAARSFVSATDARQGKQ</sequence>
<proteinExistence type="predicted"/>
<evidence type="ECO:0000313" key="2">
    <source>
        <dbReference type="Proteomes" id="UP000287651"/>
    </source>
</evidence>
<dbReference type="AlphaFoldDB" id="A0A426ZCY8"/>